<evidence type="ECO:0000313" key="2">
    <source>
        <dbReference type="EMBL" id="KPI91524.1"/>
    </source>
</evidence>
<dbReference type="Proteomes" id="UP000053268">
    <property type="component" value="Unassembled WGS sequence"/>
</dbReference>
<organism evidence="2 3">
    <name type="scientific">Papilio xuthus</name>
    <name type="common">Asian swallowtail butterfly</name>
    <dbReference type="NCBI Taxonomy" id="66420"/>
    <lineage>
        <taxon>Eukaryota</taxon>
        <taxon>Metazoa</taxon>
        <taxon>Ecdysozoa</taxon>
        <taxon>Arthropoda</taxon>
        <taxon>Hexapoda</taxon>
        <taxon>Insecta</taxon>
        <taxon>Pterygota</taxon>
        <taxon>Neoptera</taxon>
        <taxon>Endopterygota</taxon>
        <taxon>Lepidoptera</taxon>
        <taxon>Glossata</taxon>
        <taxon>Ditrysia</taxon>
        <taxon>Papilionoidea</taxon>
        <taxon>Papilionidae</taxon>
        <taxon>Papilioninae</taxon>
        <taxon>Papilio</taxon>
    </lineage>
</organism>
<name>A0A194PFP8_PAPXU</name>
<protein>
    <submittedName>
        <fullName evidence="2">Uncharacterized protein</fullName>
    </submittedName>
</protein>
<evidence type="ECO:0000313" key="3">
    <source>
        <dbReference type="Proteomes" id="UP000053268"/>
    </source>
</evidence>
<reference evidence="2 3" key="1">
    <citation type="journal article" date="2015" name="Nat. Commun.">
        <title>Outbred genome sequencing and CRISPR/Cas9 gene editing in butterflies.</title>
        <authorList>
            <person name="Li X."/>
            <person name="Fan D."/>
            <person name="Zhang W."/>
            <person name="Liu G."/>
            <person name="Zhang L."/>
            <person name="Zhao L."/>
            <person name="Fang X."/>
            <person name="Chen L."/>
            <person name="Dong Y."/>
            <person name="Chen Y."/>
            <person name="Ding Y."/>
            <person name="Zhao R."/>
            <person name="Feng M."/>
            <person name="Zhu Y."/>
            <person name="Feng Y."/>
            <person name="Jiang X."/>
            <person name="Zhu D."/>
            <person name="Xiang H."/>
            <person name="Feng X."/>
            <person name="Li S."/>
            <person name="Wang J."/>
            <person name="Zhang G."/>
            <person name="Kronforst M.R."/>
            <person name="Wang W."/>
        </authorList>
    </citation>
    <scope>NUCLEOTIDE SEQUENCE [LARGE SCALE GENOMIC DNA]</scope>
    <source>
        <strain evidence="2">Ya'a_city_454_Px</strain>
        <tissue evidence="2">Whole body</tissue>
    </source>
</reference>
<keyword evidence="3" id="KW-1185">Reference proteome</keyword>
<dbReference type="EMBL" id="KQ459606">
    <property type="protein sequence ID" value="KPI91524.1"/>
    <property type="molecule type" value="Genomic_DNA"/>
</dbReference>
<dbReference type="AlphaFoldDB" id="A0A194PFP8"/>
<accession>A0A194PFP8</accession>
<proteinExistence type="predicted"/>
<evidence type="ECO:0000256" key="1">
    <source>
        <dbReference type="SAM" id="MobiDB-lite"/>
    </source>
</evidence>
<feature type="region of interest" description="Disordered" evidence="1">
    <location>
        <begin position="27"/>
        <end position="53"/>
    </location>
</feature>
<feature type="compositionally biased region" description="Basic and acidic residues" evidence="1">
    <location>
        <begin position="30"/>
        <end position="47"/>
    </location>
</feature>
<sequence>MTTDNVKYQPVQCCNISINKKSYIISKGSGNREDGSTKTIFNEKKGEPSNSVQENDNRVANLLHILIKEEINKAKNYLLFDKNKVHPQQETA</sequence>
<gene>
    <name evidence="2" type="ORF">RR46_15028</name>
</gene>